<dbReference type="GO" id="GO:0003872">
    <property type="term" value="F:6-phosphofructokinase activity"/>
    <property type="evidence" value="ECO:0007669"/>
    <property type="project" value="TreeGrafter"/>
</dbReference>
<dbReference type="InterPro" id="IPR011611">
    <property type="entry name" value="PfkB_dom"/>
</dbReference>
<reference evidence="8 9" key="1">
    <citation type="submission" date="2018-06" db="EMBL/GenBank/DDBJ databases">
        <title>Genomic Encyclopedia of Archaeal and Bacterial Type Strains, Phase II (KMG-II): from individual species to whole genera.</title>
        <authorList>
            <person name="Goeker M."/>
        </authorList>
    </citation>
    <scope>NUCLEOTIDE SEQUENCE [LARGE SCALE GENOMIC DNA]</scope>
    <source>
        <strain evidence="8 9">DSM 22011</strain>
    </source>
</reference>
<comment type="similarity">
    <text evidence="1 6">Belongs to the carbohydrate kinase PfkB family.</text>
</comment>
<dbReference type="InterPro" id="IPR029056">
    <property type="entry name" value="Ribokinase-like"/>
</dbReference>
<keyword evidence="4 8" id="KW-0418">Kinase</keyword>
<evidence type="ECO:0000256" key="1">
    <source>
        <dbReference type="ARBA" id="ARBA00010688"/>
    </source>
</evidence>
<evidence type="ECO:0000256" key="5">
    <source>
        <dbReference type="ARBA" id="ARBA00022840"/>
    </source>
</evidence>
<comment type="caution">
    <text evidence="8">The sequence shown here is derived from an EMBL/GenBank/DDBJ whole genome shotgun (WGS) entry which is preliminary data.</text>
</comment>
<keyword evidence="2 6" id="KW-0808">Transferase</keyword>
<proteinExistence type="inferred from homology"/>
<evidence type="ECO:0000259" key="7">
    <source>
        <dbReference type="Pfam" id="PF00294"/>
    </source>
</evidence>
<dbReference type="SUPFAM" id="SSF53613">
    <property type="entry name" value="Ribokinase-like"/>
    <property type="match status" value="1"/>
</dbReference>
<dbReference type="Proteomes" id="UP000249165">
    <property type="component" value="Unassembled WGS sequence"/>
</dbReference>
<evidence type="ECO:0000256" key="6">
    <source>
        <dbReference type="PIRNR" id="PIRNR000535"/>
    </source>
</evidence>
<protein>
    <recommendedName>
        <fullName evidence="6">Phosphofructokinase</fullName>
    </recommendedName>
</protein>
<evidence type="ECO:0000256" key="2">
    <source>
        <dbReference type="ARBA" id="ARBA00022679"/>
    </source>
</evidence>
<dbReference type="Pfam" id="PF00294">
    <property type="entry name" value="PfkB"/>
    <property type="match status" value="1"/>
</dbReference>
<gene>
    <name evidence="8" type="ORF">ATI53_101364</name>
</gene>
<keyword evidence="9" id="KW-1185">Reference proteome</keyword>
<dbReference type="NCBIfam" id="TIGR03168">
    <property type="entry name" value="1-PFK"/>
    <property type="match status" value="1"/>
</dbReference>
<accession>A0A327YEV7</accession>
<evidence type="ECO:0000313" key="8">
    <source>
        <dbReference type="EMBL" id="RAK18345.1"/>
    </source>
</evidence>
<dbReference type="Gene3D" id="3.40.1190.20">
    <property type="match status" value="1"/>
</dbReference>
<name>A0A327YEV7_9RHOB</name>
<sequence length="327" mass="33377">MVPAFREKVIAMNDILTVTLNPALDLSTTADRVVAGPKLRCDPINVDPGGGGINVARVVATLGGRARAFVALAGPNGMRLEEALLQLNIPLVRMKAPGETRESFAVHDRSTGEQFRFVLPGPHWDEAEAAEALQAIASATPRGGIVVLSGSQPPGISVEFTTQLCAGLKDRGAYVIADTSGEALARLARGTDPAPAVLRMDSEEAENLAGRRLATRRESAEFAAELVARGAAGRVILARGADGSVMAGPEGLTQVSAAPVSVVSAVGAGDSFVGAFAYGVACGISAPDALALGAAAASATVTTAGTQLCTRDHIMELLPQCAASFIG</sequence>
<dbReference type="PANTHER" id="PTHR46566:SF2">
    <property type="entry name" value="ATP-DEPENDENT 6-PHOSPHOFRUCTOKINASE ISOZYME 2"/>
    <property type="match status" value="1"/>
</dbReference>
<keyword evidence="3" id="KW-0547">Nucleotide-binding</keyword>
<dbReference type="GO" id="GO:0005524">
    <property type="term" value="F:ATP binding"/>
    <property type="evidence" value="ECO:0007669"/>
    <property type="project" value="UniProtKB-KW"/>
</dbReference>
<evidence type="ECO:0000256" key="4">
    <source>
        <dbReference type="ARBA" id="ARBA00022777"/>
    </source>
</evidence>
<evidence type="ECO:0000256" key="3">
    <source>
        <dbReference type="ARBA" id="ARBA00022741"/>
    </source>
</evidence>
<dbReference type="EMBL" id="QLMG01000013">
    <property type="protein sequence ID" value="RAK18345.1"/>
    <property type="molecule type" value="Genomic_DNA"/>
</dbReference>
<keyword evidence="5" id="KW-0067">ATP-binding</keyword>
<organism evidence="8 9">
    <name type="scientific">Salipiger aestuarii</name>
    <dbReference type="NCBI Taxonomy" id="568098"/>
    <lineage>
        <taxon>Bacteria</taxon>
        <taxon>Pseudomonadati</taxon>
        <taxon>Pseudomonadota</taxon>
        <taxon>Alphaproteobacteria</taxon>
        <taxon>Rhodobacterales</taxon>
        <taxon>Roseobacteraceae</taxon>
        <taxon>Salipiger</taxon>
    </lineage>
</organism>
<dbReference type="AlphaFoldDB" id="A0A327YEV7"/>
<evidence type="ECO:0000313" key="9">
    <source>
        <dbReference type="Proteomes" id="UP000249165"/>
    </source>
</evidence>
<feature type="domain" description="Carbohydrate kinase PfkB" evidence="7">
    <location>
        <begin position="29"/>
        <end position="310"/>
    </location>
</feature>
<dbReference type="PANTHER" id="PTHR46566">
    <property type="entry name" value="1-PHOSPHOFRUCTOKINASE-RELATED"/>
    <property type="match status" value="1"/>
</dbReference>
<dbReference type="PIRSF" id="PIRSF000535">
    <property type="entry name" value="1PFK/6PFK/LacC"/>
    <property type="match status" value="1"/>
</dbReference>
<dbReference type="GO" id="GO:0005829">
    <property type="term" value="C:cytosol"/>
    <property type="evidence" value="ECO:0007669"/>
    <property type="project" value="TreeGrafter"/>
</dbReference>
<dbReference type="InterPro" id="IPR017583">
    <property type="entry name" value="Tagatose/fructose_Pkinase"/>
</dbReference>